<dbReference type="PROSITE" id="PS50042">
    <property type="entry name" value="CNMP_BINDING_3"/>
    <property type="match status" value="2"/>
</dbReference>
<dbReference type="InterPro" id="IPR000595">
    <property type="entry name" value="cNMP-bd_dom"/>
</dbReference>
<evidence type="ECO:0000256" key="2">
    <source>
        <dbReference type="ARBA" id="ARBA00022527"/>
    </source>
</evidence>
<keyword evidence="2" id="KW-0723">Serine/threonine-protein kinase</keyword>
<evidence type="ECO:0000256" key="7">
    <source>
        <dbReference type="ARBA" id="ARBA00022842"/>
    </source>
</evidence>
<feature type="region of interest" description="Disordered" evidence="9">
    <location>
        <begin position="283"/>
        <end position="303"/>
    </location>
</feature>
<keyword evidence="3" id="KW-0808">Transferase</keyword>
<dbReference type="AlphaFoldDB" id="X6PBN6"/>
<evidence type="ECO:0000256" key="9">
    <source>
        <dbReference type="SAM" id="MobiDB-lite"/>
    </source>
</evidence>
<comment type="cofactor">
    <cofactor evidence="1">
        <name>Mg(2+)</name>
        <dbReference type="ChEBI" id="CHEBI:18420"/>
    </cofactor>
</comment>
<feature type="compositionally biased region" description="Basic residues" evidence="9">
    <location>
        <begin position="75"/>
        <end position="87"/>
    </location>
</feature>
<evidence type="ECO:0000313" key="13">
    <source>
        <dbReference type="EMBL" id="ETO35905.1"/>
    </source>
</evidence>
<evidence type="ECO:0000259" key="11">
    <source>
        <dbReference type="PROSITE" id="PS50011"/>
    </source>
</evidence>
<comment type="caution">
    <text evidence="13">The sequence shown here is derived from an EMBL/GenBank/DDBJ whole genome shotgun (WGS) entry which is preliminary data.</text>
</comment>
<feature type="compositionally biased region" description="Basic and acidic residues" evidence="9">
    <location>
        <begin position="490"/>
        <end position="506"/>
    </location>
</feature>
<evidence type="ECO:0000256" key="5">
    <source>
        <dbReference type="ARBA" id="ARBA00022777"/>
    </source>
</evidence>
<dbReference type="Proteomes" id="UP000023152">
    <property type="component" value="Unassembled WGS sequence"/>
</dbReference>
<dbReference type="GO" id="GO:0004691">
    <property type="term" value="F:cAMP-dependent protein kinase activity"/>
    <property type="evidence" value="ECO:0007669"/>
    <property type="project" value="TreeGrafter"/>
</dbReference>
<dbReference type="SUPFAM" id="SSF56112">
    <property type="entry name" value="Protein kinase-like (PK-like)"/>
    <property type="match status" value="1"/>
</dbReference>
<dbReference type="EMBL" id="ASPP01001175">
    <property type="protein sequence ID" value="ETO35905.1"/>
    <property type="molecule type" value="Genomic_DNA"/>
</dbReference>
<dbReference type="InterPro" id="IPR014710">
    <property type="entry name" value="RmlC-like_jellyroll"/>
</dbReference>
<protein>
    <recommendedName>
        <fullName evidence="8">cGMP-dependent protein kinase</fullName>
    </recommendedName>
</protein>
<feature type="region of interest" description="Disordered" evidence="9">
    <location>
        <begin position="475"/>
        <end position="506"/>
    </location>
</feature>
<dbReference type="CDD" id="cd00038">
    <property type="entry name" value="CAP_ED"/>
    <property type="match status" value="2"/>
</dbReference>
<gene>
    <name evidence="13" type="ORF">RFI_01158</name>
</gene>
<dbReference type="Gene3D" id="1.10.510.10">
    <property type="entry name" value="Transferase(Phosphotransferase) domain 1"/>
    <property type="match status" value="1"/>
</dbReference>
<reference evidence="13 14" key="1">
    <citation type="journal article" date="2013" name="Curr. Biol.">
        <title>The Genome of the Foraminiferan Reticulomyxa filosa.</title>
        <authorList>
            <person name="Glockner G."/>
            <person name="Hulsmann N."/>
            <person name="Schleicher M."/>
            <person name="Noegel A.A."/>
            <person name="Eichinger L."/>
            <person name="Gallinger C."/>
            <person name="Pawlowski J."/>
            <person name="Sierra R."/>
            <person name="Euteneuer U."/>
            <person name="Pillet L."/>
            <person name="Moustafa A."/>
            <person name="Platzer M."/>
            <person name="Groth M."/>
            <person name="Szafranski K."/>
            <person name="Schliwa M."/>
        </authorList>
    </citation>
    <scope>NUCLEOTIDE SEQUENCE [LARGE SCALE GENOMIC DNA]</scope>
</reference>
<feature type="compositionally biased region" description="Low complexity" evidence="9">
    <location>
        <begin position="137"/>
        <end position="157"/>
    </location>
</feature>
<dbReference type="PANTHER" id="PTHR24353:SF37">
    <property type="entry name" value="CAMP-DEPENDENT PROTEIN KINASE CATALYTIC SUBUNIT PRKX"/>
    <property type="match status" value="1"/>
</dbReference>
<accession>X6PBN6</accession>
<keyword evidence="7" id="KW-0460">Magnesium</keyword>
<evidence type="ECO:0000259" key="12">
    <source>
        <dbReference type="PROSITE" id="PS50042"/>
    </source>
</evidence>
<sequence>MDKSNGRAHSQEKRINRNVDREQGDGHLKEVIPGNPRAKTSPIIPEPPTLKNEKKDRKTSNSRSPSQASHSNSQQRKKTQHETKKKKIEKDEGSETKPKSTSKDSAQRTGGKAGKKSGLEIETGTETDTRTENEPNTGTETDPGTGTETETETVGLIEELDATPSPAPSPSPPPRTSTSRRKKETLKKQNPKKKQSYHLRFVSTKNYNKNPTTTTVSRVIYIYTRIHIYIYFNRKMIEQVVDHMYCVNVDKGQQLMRKGEMNLAFFVVETGHLRCQFEVSDVNPASSSSSLMERPSRKRQSEHYKRKDVFGTKVLLFGSDPTCTVECLETSQVWALDGEIYEQIKKPRTQKLRMLQSILPFKNCSGDQLSIICNNLRSLKYRYRDKVAIEGENVVFFQIIVSGHAEGHKYDSKLYKEVPVRKYEADNPKLCFFGDKEIQNNRPQELTIKVTSKTLKCYALSAQLFKQIMAELDSDPKQEGNSNGMDDNTESIKSDPSMRLKKDESEKPLRLLTKESSIVSECKNECEFDIDNANKKFANRIDCPLQDLKPIGILGAGAFGTVSLIEDPNTGKTYSLKKIRKNKVIDTGQETHVQNERQILACVDNDFCVRLFATYQDKLHVYLLMEPILGGELFYLLRFNRKFEEPVARFYASCVVCAFEHIHSKKLIFRDLKPENLLLASNGYCKLVDFGFAKKQNEFGYMYTYICIHIYLYIYMYTYIFICSFIHFLSLNPTLHSSCSLCGTAEYLPPETIQSLRQEATVDWWALGVFIYEMLFGIPPFREDAQVKMYEKILTSPVEFPERPKVSSNAQDIIISFLKKQPHKRLGSGDHGTRDVKKHVWFQVESFFFFFLSVGYIDITISQQLRAPYIPRIESNKDTRNFEHFYVEDIEEELLDDPTGEIYKWCEYF</sequence>
<evidence type="ECO:0000256" key="8">
    <source>
        <dbReference type="ARBA" id="ARBA00024113"/>
    </source>
</evidence>
<name>X6PBN6_RETFI</name>
<evidence type="ECO:0000313" key="14">
    <source>
        <dbReference type="Proteomes" id="UP000023152"/>
    </source>
</evidence>
<proteinExistence type="predicted"/>
<organism evidence="13 14">
    <name type="scientific">Reticulomyxa filosa</name>
    <dbReference type="NCBI Taxonomy" id="46433"/>
    <lineage>
        <taxon>Eukaryota</taxon>
        <taxon>Sar</taxon>
        <taxon>Rhizaria</taxon>
        <taxon>Retaria</taxon>
        <taxon>Foraminifera</taxon>
        <taxon>Monothalamids</taxon>
        <taxon>Reticulomyxidae</taxon>
        <taxon>Reticulomyxa</taxon>
    </lineage>
</organism>
<dbReference type="Pfam" id="PF00069">
    <property type="entry name" value="Pkinase"/>
    <property type="match status" value="2"/>
</dbReference>
<feature type="region of interest" description="Disordered" evidence="9">
    <location>
        <begin position="1"/>
        <end position="208"/>
    </location>
</feature>
<keyword evidence="4" id="KW-0547">Nucleotide-binding</keyword>
<feature type="domain" description="Cyclic nucleotide-binding" evidence="12">
    <location>
        <begin position="228"/>
        <end position="344"/>
    </location>
</feature>
<feature type="compositionally biased region" description="Basic residues" evidence="9">
    <location>
        <begin position="178"/>
        <end position="197"/>
    </location>
</feature>
<dbReference type="SUPFAM" id="SSF51206">
    <property type="entry name" value="cAMP-binding domain-like"/>
    <property type="match status" value="2"/>
</dbReference>
<keyword evidence="10" id="KW-1133">Transmembrane helix</keyword>
<feature type="compositionally biased region" description="Polar residues" evidence="9">
    <location>
        <begin position="61"/>
        <end position="74"/>
    </location>
</feature>
<dbReference type="Gene3D" id="3.30.200.20">
    <property type="entry name" value="Phosphorylase Kinase, domain 1"/>
    <property type="match status" value="1"/>
</dbReference>
<dbReference type="GO" id="GO:0005952">
    <property type="term" value="C:cAMP-dependent protein kinase complex"/>
    <property type="evidence" value="ECO:0007669"/>
    <property type="project" value="TreeGrafter"/>
</dbReference>
<keyword evidence="10" id="KW-0472">Membrane</keyword>
<evidence type="ECO:0000256" key="4">
    <source>
        <dbReference type="ARBA" id="ARBA00022741"/>
    </source>
</evidence>
<dbReference type="InterPro" id="IPR011009">
    <property type="entry name" value="Kinase-like_dom_sf"/>
</dbReference>
<keyword evidence="6" id="KW-0067">ATP-binding</keyword>
<feature type="compositionally biased region" description="Pro residues" evidence="9">
    <location>
        <begin position="165"/>
        <end position="175"/>
    </location>
</feature>
<evidence type="ECO:0000256" key="1">
    <source>
        <dbReference type="ARBA" id="ARBA00001946"/>
    </source>
</evidence>
<keyword evidence="14" id="KW-1185">Reference proteome</keyword>
<evidence type="ECO:0000256" key="6">
    <source>
        <dbReference type="ARBA" id="ARBA00022840"/>
    </source>
</evidence>
<keyword evidence="10" id="KW-0812">Transmembrane</keyword>
<keyword evidence="5" id="KW-0418">Kinase</keyword>
<feature type="domain" description="Protein kinase" evidence="11">
    <location>
        <begin position="548"/>
        <end position="842"/>
    </location>
</feature>
<feature type="compositionally biased region" description="Basic and acidic residues" evidence="9">
    <location>
        <begin position="1"/>
        <end position="30"/>
    </location>
</feature>
<evidence type="ECO:0000256" key="10">
    <source>
        <dbReference type="SAM" id="Phobius"/>
    </source>
</evidence>
<dbReference type="SMART" id="SM00220">
    <property type="entry name" value="S_TKc"/>
    <property type="match status" value="1"/>
</dbReference>
<dbReference type="InterPro" id="IPR000719">
    <property type="entry name" value="Prot_kinase_dom"/>
</dbReference>
<dbReference type="InterPro" id="IPR018490">
    <property type="entry name" value="cNMP-bd_dom_sf"/>
</dbReference>
<dbReference type="GO" id="GO:0005524">
    <property type="term" value="F:ATP binding"/>
    <property type="evidence" value="ECO:0007669"/>
    <property type="project" value="UniProtKB-KW"/>
</dbReference>
<feature type="domain" description="Cyclic nucleotide-binding" evidence="12">
    <location>
        <begin position="360"/>
        <end position="469"/>
    </location>
</feature>
<feature type="transmembrane region" description="Helical" evidence="10">
    <location>
        <begin position="703"/>
        <end position="728"/>
    </location>
</feature>
<dbReference type="PANTHER" id="PTHR24353">
    <property type="entry name" value="CYCLIC NUCLEOTIDE-DEPENDENT PROTEIN KINASE"/>
    <property type="match status" value="1"/>
</dbReference>
<feature type="compositionally biased region" description="Basic and acidic residues" evidence="9">
    <location>
        <begin position="88"/>
        <end position="106"/>
    </location>
</feature>
<evidence type="ECO:0000256" key="3">
    <source>
        <dbReference type="ARBA" id="ARBA00022679"/>
    </source>
</evidence>
<dbReference type="PROSITE" id="PS50011">
    <property type="entry name" value="PROTEIN_KINASE_DOM"/>
    <property type="match status" value="1"/>
</dbReference>
<dbReference type="Gene3D" id="2.60.120.10">
    <property type="entry name" value="Jelly Rolls"/>
    <property type="match status" value="2"/>
</dbReference>